<keyword evidence="1" id="KW-1133">Transmembrane helix</keyword>
<feature type="transmembrane region" description="Helical" evidence="1">
    <location>
        <begin position="34"/>
        <end position="54"/>
    </location>
</feature>
<evidence type="ECO:0000313" key="2">
    <source>
        <dbReference type="EMBL" id="GAA1127153.1"/>
    </source>
</evidence>
<dbReference type="RefSeq" id="WP_344628392.1">
    <property type="nucleotide sequence ID" value="NZ_BAAALD010000167.1"/>
</dbReference>
<dbReference type="Proteomes" id="UP001499987">
    <property type="component" value="Unassembled WGS sequence"/>
</dbReference>
<feature type="transmembrane region" description="Helical" evidence="1">
    <location>
        <begin position="6"/>
        <end position="27"/>
    </location>
</feature>
<evidence type="ECO:0000256" key="1">
    <source>
        <dbReference type="SAM" id="Phobius"/>
    </source>
</evidence>
<feature type="transmembrane region" description="Helical" evidence="1">
    <location>
        <begin position="66"/>
        <end position="84"/>
    </location>
</feature>
<gene>
    <name evidence="2" type="ORF">GCM10009663_76530</name>
</gene>
<name>A0ABN1U851_9ACTN</name>
<keyword evidence="1" id="KW-0812">Transmembrane</keyword>
<protein>
    <recommendedName>
        <fullName evidence="4">DUF2568 domain-containing protein</fullName>
    </recommendedName>
</protein>
<dbReference type="InterPro" id="IPR021214">
    <property type="entry name" value="DUF2568"/>
</dbReference>
<comment type="caution">
    <text evidence="2">The sequence shown here is derived from an EMBL/GenBank/DDBJ whole genome shotgun (WGS) entry which is preliminary data.</text>
</comment>
<organism evidence="2 3">
    <name type="scientific">Kitasatospora arboriphila</name>
    <dbReference type="NCBI Taxonomy" id="258052"/>
    <lineage>
        <taxon>Bacteria</taxon>
        <taxon>Bacillati</taxon>
        <taxon>Actinomycetota</taxon>
        <taxon>Actinomycetes</taxon>
        <taxon>Kitasatosporales</taxon>
        <taxon>Streptomycetaceae</taxon>
        <taxon>Kitasatospora</taxon>
    </lineage>
</organism>
<keyword evidence="1" id="KW-0472">Membrane</keyword>
<dbReference type="EMBL" id="BAAALD010000167">
    <property type="protein sequence ID" value="GAA1127153.1"/>
    <property type="molecule type" value="Genomic_DNA"/>
</dbReference>
<evidence type="ECO:0008006" key="4">
    <source>
        <dbReference type="Google" id="ProtNLM"/>
    </source>
</evidence>
<dbReference type="Pfam" id="PF10823">
    <property type="entry name" value="DUF2568"/>
    <property type="match status" value="1"/>
</dbReference>
<accession>A0ABN1U851</accession>
<reference evidence="2 3" key="1">
    <citation type="journal article" date="2019" name="Int. J. Syst. Evol. Microbiol.">
        <title>The Global Catalogue of Microorganisms (GCM) 10K type strain sequencing project: providing services to taxonomists for standard genome sequencing and annotation.</title>
        <authorList>
            <consortium name="The Broad Institute Genomics Platform"/>
            <consortium name="The Broad Institute Genome Sequencing Center for Infectious Disease"/>
            <person name="Wu L."/>
            <person name="Ma J."/>
        </authorList>
    </citation>
    <scope>NUCLEOTIDE SEQUENCE [LARGE SCALE GENOMIC DNA]</scope>
    <source>
        <strain evidence="2 3">JCM 13002</strain>
    </source>
</reference>
<keyword evidence="3" id="KW-1185">Reference proteome</keyword>
<sequence>MNGVTAVDVLAFGAELAVYAAAGWWAWRRPGRRVVRLVAAAASVAGLALLWGWFAAPTADHPLHGAARVAFEFCWFGAGAAAAFRAATARSRMSGGPGRPGR</sequence>
<evidence type="ECO:0000313" key="3">
    <source>
        <dbReference type="Proteomes" id="UP001499987"/>
    </source>
</evidence>
<proteinExistence type="predicted"/>